<organism evidence="1 2">
    <name type="scientific">Hypoxylon rubiginosum</name>
    <dbReference type="NCBI Taxonomy" id="110542"/>
    <lineage>
        <taxon>Eukaryota</taxon>
        <taxon>Fungi</taxon>
        <taxon>Dikarya</taxon>
        <taxon>Ascomycota</taxon>
        <taxon>Pezizomycotina</taxon>
        <taxon>Sordariomycetes</taxon>
        <taxon>Xylariomycetidae</taxon>
        <taxon>Xylariales</taxon>
        <taxon>Hypoxylaceae</taxon>
        <taxon>Hypoxylon</taxon>
    </lineage>
</organism>
<gene>
    <name evidence="1" type="ORF">F4821DRAFT_262650</name>
</gene>
<sequence length="1519" mass="169246">MTSRPPMAVPQRQPQRTLSGSGLSQSPTHQRTLSQQFLPQSPIRKSEALSEQSPDLSDVAQGRYNTLPRRGGSRLKLELANDGIEHPGFSESPQNLDALSASKAFTPSRVMSMNDASDAGDMTPHTSRCQTTDEDSVPLPMPPRRARFVVPVKRPEPSSSSTTTTPLKKDARPKPFFLETPSIAPRYPNMGKAEPIGTAKNKDITARARADVGLGFADFYPWNGGHAEDQFSDSIIKHGYFDKAPAQSTQEASSAKAPLFPALKHKTGLHTLSTIFTGIMNSRRHSGQITSASTFKPPPRVTLTDTKREIWLKDLANPAISLRRLSRTIPHGIRGKILLDQCLNKNVPTDRAVWLAKCVGANEIRAFKRKGVNGTFVMGGEAKWIRDWTVFVEQFVETVVNAFAENDWKSKVTYAIRLATHLYAEHLLDRDHYMDWLVSGLENSNQAKLPMWLLIIQIYWKDLLKLRRHGRRLISAILSHHSSIYFHPDRDILLPLSARLQSLVESLLLTSPDNFVNPGTWFKFRDSLAVLPESTHSESRSKLLKSIELRNDYLTSSNAKSQPALRSIVVQLLDSIHRAPLDDTIAKRLWKTSENKLSVIRTILEWCTSLYRPGIAKVYVAATLLRSPEVSDIDVTRAILDFLDADALQENARKQLVYHFVSELARSGHFSVPQYMQWLIARGGIIDPAETNPDGPCVTRLLVEIPVYSLNESMRNLRATLLRRANFSVDFESRDITMALSHVKKTLSIPLNPIDPLLHKKPMSLKKLSKLIRLSSRSLKTTISSWLSAEFIGGIALNLQSGKGGVELPKSTFEAVRALLETTEDYAMLENILKFMVSSSNPELLACCVDTVNLHLPVFAAIGTVKSLFQTFYERLKTIMEEQGLGARPLLASLADLAPQLTGLGDVATQLQADLIRIDRSSAADASSPLSDNMATQLQDAETELSEQIEKLASYTSADRPTMERLFHAIIKKLQNYWGKADERQRLCCILLTRLRVFDIQHFSTLMRGWVQHIRKLSNRPPIHQLLPPLISSGCLSLPILFATAPRSQVQATQFQPSAVGSASIYMQEILQMLMMPFSPSPAMSSEDCYRFSIIQDHARREHAKEIMPLIRGALAEYSASCHQQVPIQQPLDDEETKTQLLELLRGLVLVDPNAASQTLSLKSPDPKLAALIETWTTKLLVPDDNSGQKSFEQVLELANEFTLPFCQVKLSLNLATEDGGPEGSERLQSQFELLSKAIDNAIDANNIMWTGMLPSLSSEITQHMRNRAESRFLDLIPSLKNPPGDTVFDKDIYMAENLLTVIDSILRGGAGSKVSPLPSALVDKLADLWDIMASKGNEYVSLRTAVLSHWLPLIFSYLTLYTSPSTGTIDVSKLSGGGEVRARALVILAGLIQELDNHPSSNLGQKAFDIALALVDGLPEDARLQCVRAVRDATADPRVRYLFSYAPNPAEVFMLSHREKPPQGIQERRALAWSFANCQERLTPFAFRRWEILNEPTPNVGENDTSLSLTLFDARKIK</sequence>
<dbReference type="Proteomes" id="UP001497680">
    <property type="component" value="Unassembled WGS sequence"/>
</dbReference>
<dbReference type="EMBL" id="MU394347">
    <property type="protein sequence ID" value="KAI6083781.1"/>
    <property type="molecule type" value="Genomic_DNA"/>
</dbReference>
<name>A0ACC0CTW6_9PEZI</name>
<protein>
    <submittedName>
        <fullName evidence="1">Uncharacterized protein</fullName>
    </submittedName>
</protein>
<evidence type="ECO:0000313" key="2">
    <source>
        <dbReference type="Proteomes" id="UP001497680"/>
    </source>
</evidence>
<proteinExistence type="predicted"/>
<accession>A0ACC0CTW6</accession>
<comment type="caution">
    <text evidence="1">The sequence shown here is derived from an EMBL/GenBank/DDBJ whole genome shotgun (WGS) entry which is preliminary data.</text>
</comment>
<evidence type="ECO:0000313" key="1">
    <source>
        <dbReference type="EMBL" id="KAI6083781.1"/>
    </source>
</evidence>
<reference evidence="1 2" key="1">
    <citation type="journal article" date="2022" name="New Phytol.">
        <title>Ecological generalism drives hyperdiversity of secondary metabolite gene clusters in xylarialean endophytes.</title>
        <authorList>
            <person name="Franco M.E.E."/>
            <person name="Wisecaver J.H."/>
            <person name="Arnold A.E."/>
            <person name="Ju Y.M."/>
            <person name="Slot J.C."/>
            <person name="Ahrendt S."/>
            <person name="Moore L.P."/>
            <person name="Eastman K.E."/>
            <person name="Scott K."/>
            <person name="Konkel Z."/>
            <person name="Mondo S.J."/>
            <person name="Kuo A."/>
            <person name="Hayes R.D."/>
            <person name="Haridas S."/>
            <person name="Andreopoulos B."/>
            <person name="Riley R."/>
            <person name="LaButti K."/>
            <person name="Pangilinan J."/>
            <person name="Lipzen A."/>
            <person name="Amirebrahimi M."/>
            <person name="Yan J."/>
            <person name="Adam C."/>
            <person name="Keymanesh K."/>
            <person name="Ng V."/>
            <person name="Louie K."/>
            <person name="Northen T."/>
            <person name="Drula E."/>
            <person name="Henrissat B."/>
            <person name="Hsieh H.M."/>
            <person name="Youens-Clark K."/>
            <person name="Lutzoni F."/>
            <person name="Miadlikowska J."/>
            <person name="Eastwood D.C."/>
            <person name="Hamelin R.C."/>
            <person name="Grigoriev I.V."/>
            <person name="U'Ren J.M."/>
        </authorList>
    </citation>
    <scope>NUCLEOTIDE SEQUENCE [LARGE SCALE GENOMIC DNA]</scope>
    <source>
        <strain evidence="1 2">ER1909</strain>
    </source>
</reference>
<keyword evidence="2" id="KW-1185">Reference proteome</keyword>